<reference evidence="1" key="2">
    <citation type="submission" date="2021-04" db="EMBL/GenBank/DDBJ databases">
        <authorList>
            <person name="Gilroy R."/>
        </authorList>
    </citation>
    <scope>NUCLEOTIDE SEQUENCE</scope>
    <source>
        <strain evidence="1">CHK179-28034</strain>
    </source>
</reference>
<name>A0A9D2EM84_9FIRM</name>
<dbReference type="AlphaFoldDB" id="A0A9D2EM84"/>
<proteinExistence type="predicted"/>
<evidence type="ECO:0000313" key="2">
    <source>
        <dbReference type="Proteomes" id="UP000824049"/>
    </source>
</evidence>
<dbReference type="EMBL" id="DXBR01000075">
    <property type="protein sequence ID" value="HIZ39930.1"/>
    <property type="molecule type" value="Genomic_DNA"/>
</dbReference>
<comment type="caution">
    <text evidence="1">The sequence shown here is derived from an EMBL/GenBank/DDBJ whole genome shotgun (WGS) entry which is preliminary data.</text>
</comment>
<reference evidence="1" key="1">
    <citation type="journal article" date="2021" name="PeerJ">
        <title>Extensive microbial diversity within the chicken gut microbiome revealed by metagenomics and culture.</title>
        <authorList>
            <person name="Gilroy R."/>
            <person name="Ravi A."/>
            <person name="Getino M."/>
            <person name="Pursley I."/>
            <person name="Horton D.L."/>
            <person name="Alikhan N.F."/>
            <person name="Baker D."/>
            <person name="Gharbi K."/>
            <person name="Hall N."/>
            <person name="Watson M."/>
            <person name="Adriaenssens E.M."/>
            <person name="Foster-Nyarko E."/>
            <person name="Jarju S."/>
            <person name="Secka A."/>
            <person name="Antonio M."/>
            <person name="Oren A."/>
            <person name="Chaudhuri R.R."/>
            <person name="La Ragione R."/>
            <person name="Hildebrand F."/>
            <person name="Pallen M.J."/>
        </authorList>
    </citation>
    <scope>NUCLEOTIDE SEQUENCE</scope>
    <source>
        <strain evidence="1">CHK179-28034</strain>
    </source>
</reference>
<protein>
    <submittedName>
        <fullName evidence="1">Uncharacterized protein</fullName>
    </submittedName>
</protein>
<evidence type="ECO:0000313" key="1">
    <source>
        <dbReference type="EMBL" id="HIZ39930.1"/>
    </source>
</evidence>
<dbReference type="Proteomes" id="UP000824049">
    <property type="component" value="Unassembled WGS sequence"/>
</dbReference>
<dbReference type="Pfam" id="PF18988">
    <property type="entry name" value="DUF5721"/>
    <property type="match status" value="1"/>
</dbReference>
<sequence length="194" mass="22543">MLLDKNYRAGIYIFSQAIGREENVPAFYTDTGGTFMLSVSITDVKNFMAHLLSRETFDLFYLVEASFKKEISYHIDGHLNEDFFDSDSERPEREYCLWKEVRPFAFSIIKGKRLPLGCKVVLALPKATVSFLIKESRCSFREEDIEGIYLNILYEPENLLITTGISYRTFSLDKSLEQDVDDHMKRFLQKKGIC</sequence>
<gene>
    <name evidence="1" type="ORF">H9968_08405</name>
</gene>
<organism evidence="1 2">
    <name type="scientific">Candidatus Anaerobutyricum stercoris</name>
    <dbReference type="NCBI Taxonomy" id="2838457"/>
    <lineage>
        <taxon>Bacteria</taxon>
        <taxon>Bacillati</taxon>
        <taxon>Bacillota</taxon>
        <taxon>Clostridia</taxon>
        <taxon>Lachnospirales</taxon>
        <taxon>Lachnospiraceae</taxon>
        <taxon>Anaerobutyricum</taxon>
    </lineage>
</organism>
<accession>A0A9D2EM84</accession>
<dbReference type="InterPro" id="IPR043779">
    <property type="entry name" value="DUF5721"/>
</dbReference>